<evidence type="ECO:0000256" key="2">
    <source>
        <dbReference type="ARBA" id="ARBA00022794"/>
    </source>
</evidence>
<evidence type="ECO:0000256" key="5">
    <source>
        <dbReference type="ARBA" id="ARBA00023273"/>
    </source>
</evidence>
<dbReference type="InterPro" id="IPR043016">
    <property type="entry name" value="IFT81_N_sf"/>
</dbReference>
<evidence type="ECO:0000313" key="9">
    <source>
        <dbReference type="Proteomes" id="UP000829291"/>
    </source>
</evidence>
<evidence type="ECO:0000256" key="1">
    <source>
        <dbReference type="ARBA" id="ARBA00004138"/>
    </source>
</evidence>
<proteinExistence type="inferred from homology"/>
<evidence type="ECO:0000256" key="4">
    <source>
        <dbReference type="ARBA" id="ARBA00023069"/>
    </source>
</evidence>
<name>A0ABM3G7J9_NEOLC</name>
<keyword evidence="5" id="KW-0966">Cell projection</keyword>
<dbReference type="InterPro" id="IPR029600">
    <property type="entry name" value="IFT81"/>
</dbReference>
<evidence type="ECO:0000313" key="10">
    <source>
        <dbReference type="RefSeq" id="XP_046596233.1"/>
    </source>
</evidence>
<accession>A0ABM3G7J9</accession>
<evidence type="ECO:0000256" key="6">
    <source>
        <dbReference type="ARBA" id="ARBA00043983"/>
    </source>
</evidence>
<protein>
    <submittedName>
        <fullName evidence="10">Intraflagellar transport protein 81 homolog</fullName>
    </submittedName>
</protein>
<evidence type="ECO:0000256" key="7">
    <source>
        <dbReference type="SAM" id="Coils"/>
    </source>
</evidence>
<feature type="coiled-coil region" evidence="7">
    <location>
        <begin position="303"/>
        <end position="380"/>
    </location>
</feature>
<dbReference type="PANTHER" id="PTHR15614">
    <property type="entry name" value="INTRAFLAGELLAR TRANSPORT PROTEIN 81 HOMOLOG"/>
    <property type="match status" value="1"/>
</dbReference>
<dbReference type="Gene3D" id="1.10.418.70">
    <property type="entry name" value="Intraflagellar transport protein 81, N-terminal domain"/>
    <property type="match status" value="1"/>
</dbReference>
<keyword evidence="9" id="KW-1185">Reference proteome</keyword>
<dbReference type="Pfam" id="PF18383">
    <property type="entry name" value="IFT81_CH"/>
    <property type="match status" value="1"/>
</dbReference>
<comment type="subcellular location">
    <subcellularLocation>
        <location evidence="1">Cell projection</location>
        <location evidence="1">Cilium</location>
    </subcellularLocation>
</comment>
<reference evidence="10" key="1">
    <citation type="submission" date="2025-08" db="UniProtKB">
        <authorList>
            <consortium name="RefSeq"/>
        </authorList>
    </citation>
    <scope>IDENTIFICATION</scope>
    <source>
        <tissue evidence="10">Thorax and Abdomen</tissue>
    </source>
</reference>
<dbReference type="PANTHER" id="PTHR15614:SF2">
    <property type="entry name" value="INTRAFLAGELLAR TRANSPORT PROTEIN 81 HOMOLOG"/>
    <property type="match status" value="1"/>
</dbReference>
<dbReference type="InterPro" id="IPR041146">
    <property type="entry name" value="IFT81_CH"/>
</dbReference>
<feature type="domain" description="IFT81 calponin homology" evidence="8">
    <location>
        <begin position="4"/>
        <end position="123"/>
    </location>
</feature>
<sequence length="643" mass="73050">MSKDIKFIIAELNKVLDRNYNLITFDALRSDDLLQVLSDVLSEIQQDGPPHDVRMETPEQNSVRIFSALRVLKYQPQGDPALFRHGLVKGESSTIHAVLKWLLSNMDISRQRAYLARFLVKVEVPTEYSGDPELTGLYDQYVRLVDEFKVIHKEREAGKKGGEAAAELKNDLEAMQKEREVILGRVEKMKLRAESAPQLLEAARKLRIERDRERELALQKRQQQESTAMLQVSLQRMERELHNLKEAGASLTPQKLIQRLSEKVTVQTAMSRDRLPAEIAAKKSHVDALRFVARSVHLGPDDIIALRNKLDVTAREVQTLAENKATGGTDKVAPFRQQAAAVVGMKRTVLDKLKRSEETLEEMNARLAERREEARQLAEEPAPRGDELKRYVTHLRARSTLYKQHRAELAGLRAEGGVLNRTLRILEAQLSRVRVSISPVQMGPAKTLPNGFTAENVISANAELARNISAFRAQLVSLLNDLRPLRQKAQEVDEQHERAKISHGSVETSLESSTVALSSELNSLRDNNDKEMEEIKQLRINISKLKIAKDKIQQEMRRYASPSSGSTLRDELNEAIQAEEKKLNFFKNEEKSLKDQLTNCETQIRLWGNLILIYECKWQSAEEIKRRDGVVVRGQGAETLILQ</sequence>
<dbReference type="GeneID" id="107222333"/>
<comment type="similarity">
    <text evidence="6">Belongs to the IFT81 family.</text>
</comment>
<keyword evidence="2" id="KW-0970">Cilium biogenesis/degradation</keyword>
<keyword evidence="3 7" id="KW-0175">Coiled coil</keyword>
<dbReference type="RefSeq" id="XP_046596233.1">
    <property type="nucleotide sequence ID" value="XM_046740277.1"/>
</dbReference>
<evidence type="ECO:0000256" key="3">
    <source>
        <dbReference type="ARBA" id="ARBA00023054"/>
    </source>
</evidence>
<evidence type="ECO:0000259" key="8">
    <source>
        <dbReference type="Pfam" id="PF18383"/>
    </source>
</evidence>
<gene>
    <name evidence="10" type="primary">LOC107222333</name>
</gene>
<organism evidence="9 10">
    <name type="scientific">Neodiprion lecontei</name>
    <name type="common">Redheaded pine sawfly</name>
    <dbReference type="NCBI Taxonomy" id="441921"/>
    <lineage>
        <taxon>Eukaryota</taxon>
        <taxon>Metazoa</taxon>
        <taxon>Ecdysozoa</taxon>
        <taxon>Arthropoda</taxon>
        <taxon>Hexapoda</taxon>
        <taxon>Insecta</taxon>
        <taxon>Pterygota</taxon>
        <taxon>Neoptera</taxon>
        <taxon>Endopterygota</taxon>
        <taxon>Hymenoptera</taxon>
        <taxon>Tenthredinoidea</taxon>
        <taxon>Diprionidae</taxon>
        <taxon>Diprioninae</taxon>
        <taxon>Neodiprion</taxon>
    </lineage>
</organism>
<dbReference type="Proteomes" id="UP000829291">
    <property type="component" value="Chromosome 5"/>
</dbReference>
<keyword evidence="4" id="KW-0969">Cilium</keyword>
<feature type="coiled-coil region" evidence="7">
    <location>
        <begin position="521"/>
        <end position="603"/>
    </location>
</feature>